<evidence type="ECO:0000256" key="4">
    <source>
        <dbReference type="ARBA" id="ARBA00022729"/>
    </source>
</evidence>
<feature type="chain" id="PRO_5044769900" evidence="8">
    <location>
        <begin position="26"/>
        <end position="403"/>
    </location>
</feature>
<dbReference type="Gene3D" id="3.40.50.1110">
    <property type="entry name" value="SGNH hydrolase"/>
    <property type="match status" value="1"/>
</dbReference>
<evidence type="ECO:0000256" key="2">
    <source>
        <dbReference type="ARBA" id="ARBA00008668"/>
    </source>
</evidence>
<dbReference type="InterPro" id="IPR051238">
    <property type="entry name" value="GDSL_esterase/lipase"/>
</dbReference>
<feature type="signal peptide" evidence="8">
    <location>
        <begin position="1"/>
        <end position="25"/>
    </location>
</feature>
<comment type="subcellular location">
    <subcellularLocation>
        <location evidence="1">Secreted</location>
    </subcellularLocation>
</comment>
<dbReference type="PANTHER" id="PTHR45650:SF32">
    <property type="entry name" value="GDSL-LIKE LIPASE_ACYLHYDROLASE"/>
    <property type="match status" value="1"/>
</dbReference>
<dbReference type="CDD" id="cd01837">
    <property type="entry name" value="SGNH_plant_lipase_like"/>
    <property type="match status" value="1"/>
</dbReference>
<organism evidence="9 10">
    <name type="scientific">Penstemon smallii</name>
    <dbReference type="NCBI Taxonomy" id="265156"/>
    <lineage>
        <taxon>Eukaryota</taxon>
        <taxon>Viridiplantae</taxon>
        <taxon>Streptophyta</taxon>
        <taxon>Embryophyta</taxon>
        <taxon>Tracheophyta</taxon>
        <taxon>Spermatophyta</taxon>
        <taxon>Magnoliopsida</taxon>
        <taxon>eudicotyledons</taxon>
        <taxon>Gunneridae</taxon>
        <taxon>Pentapetalae</taxon>
        <taxon>asterids</taxon>
        <taxon>lamiids</taxon>
        <taxon>Lamiales</taxon>
        <taxon>Plantaginaceae</taxon>
        <taxon>Cheloneae</taxon>
        <taxon>Penstemon</taxon>
    </lineage>
</organism>
<keyword evidence="10" id="KW-1185">Reference proteome</keyword>
<keyword evidence="4 8" id="KW-0732">Signal</keyword>
<evidence type="ECO:0000256" key="3">
    <source>
        <dbReference type="ARBA" id="ARBA00022525"/>
    </source>
</evidence>
<evidence type="ECO:0000256" key="5">
    <source>
        <dbReference type="ARBA" id="ARBA00022801"/>
    </source>
</evidence>
<keyword evidence="7" id="KW-0443">Lipid metabolism</keyword>
<keyword evidence="5" id="KW-0378">Hydrolase</keyword>
<dbReference type="InterPro" id="IPR001087">
    <property type="entry name" value="GDSL"/>
</dbReference>
<gene>
    <name evidence="9" type="ORF">ACJIZ3_004674</name>
</gene>
<reference evidence="9 10" key="1">
    <citation type="submission" date="2024-12" db="EMBL/GenBank/DDBJ databases">
        <title>The unique morphological basis and parallel evolutionary history of personate flowers in Penstemon.</title>
        <authorList>
            <person name="Depatie T.H."/>
            <person name="Wessinger C.A."/>
        </authorList>
    </citation>
    <scope>NUCLEOTIDE SEQUENCE [LARGE SCALE GENOMIC DNA]</scope>
    <source>
        <strain evidence="9">WTNN_2</strain>
        <tissue evidence="9">Leaf</tissue>
    </source>
</reference>
<keyword evidence="6" id="KW-0442">Lipid degradation</keyword>
<sequence>MAVELGCVKWMTLIAIIMGARVIMAEESSPQAQFTAMFVFGDSLTDPGNNNYLNSLAKANYVPYGVDFYQGPSGRFCNGRTIIDYIALKVNDMRNKGDLVGIPALLPYTSLSASEKDILRGVNYASAAGGILEETGQNLGERFSFSGQVQNFENTLSQLRSHMEDEELRNYLAKALVIMILGSNDYINNYLNPSFYTSSFVYSPKDYANLLINRYATQILFSLFSKNTHQVVHDLSSRYIANIGRLGLRKFFIAGIAPLGCIPNQIANGLPPPGKCVDYANNIVGMFNKQLESLVNELNIKFSNGSIFVYGNTFGAFTDILNNAKSYGFSVIDRGCCGIGRNQGQITCLPFSVPCTNRDQYIFWDAFHPTQAVNQIMAQKAYSGSASDCYPVNIQQMAQFYKT</sequence>
<protein>
    <submittedName>
        <fullName evidence="9">Uncharacterized protein</fullName>
    </submittedName>
</protein>
<name>A0ABD3S2P6_9LAMI</name>
<dbReference type="Pfam" id="PF00657">
    <property type="entry name" value="Lipase_GDSL"/>
    <property type="match status" value="1"/>
</dbReference>
<evidence type="ECO:0000256" key="1">
    <source>
        <dbReference type="ARBA" id="ARBA00004613"/>
    </source>
</evidence>
<comment type="caution">
    <text evidence="9">The sequence shown here is derived from an EMBL/GenBank/DDBJ whole genome shotgun (WGS) entry which is preliminary data.</text>
</comment>
<dbReference type="InterPro" id="IPR035669">
    <property type="entry name" value="SGNH_plant_lipase-like"/>
</dbReference>
<evidence type="ECO:0000256" key="6">
    <source>
        <dbReference type="ARBA" id="ARBA00022963"/>
    </source>
</evidence>
<evidence type="ECO:0000313" key="9">
    <source>
        <dbReference type="EMBL" id="KAL3818769.1"/>
    </source>
</evidence>
<proteinExistence type="inferred from homology"/>
<keyword evidence="3" id="KW-0964">Secreted</keyword>
<evidence type="ECO:0000256" key="8">
    <source>
        <dbReference type="SAM" id="SignalP"/>
    </source>
</evidence>
<dbReference type="PANTHER" id="PTHR45650">
    <property type="entry name" value="GDSL-LIKE LIPASE/ACYLHYDROLASE-RELATED"/>
    <property type="match status" value="1"/>
</dbReference>
<dbReference type="SUPFAM" id="SSF52266">
    <property type="entry name" value="SGNH hydrolase"/>
    <property type="match status" value="1"/>
</dbReference>
<comment type="similarity">
    <text evidence="2">Belongs to the 'GDSL' lipolytic enzyme family.</text>
</comment>
<evidence type="ECO:0000313" key="10">
    <source>
        <dbReference type="Proteomes" id="UP001634393"/>
    </source>
</evidence>
<dbReference type="Proteomes" id="UP001634393">
    <property type="component" value="Unassembled WGS sequence"/>
</dbReference>
<dbReference type="EMBL" id="JBJXBP010000007">
    <property type="protein sequence ID" value="KAL3818769.1"/>
    <property type="molecule type" value="Genomic_DNA"/>
</dbReference>
<dbReference type="GO" id="GO:0016042">
    <property type="term" value="P:lipid catabolic process"/>
    <property type="evidence" value="ECO:0007669"/>
    <property type="project" value="UniProtKB-KW"/>
</dbReference>
<dbReference type="GO" id="GO:0005576">
    <property type="term" value="C:extracellular region"/>
    <property type="evidence" value="ECO:0007669"/>
    <property type="project" value="UniProtKB-SubCell"/>
</dbReference>
<dbReference type="AlphaFoldDB" id="A0ABD3S2P6"/>
<dbReference type="GO" id="GO:0016787">
    <property type="term" value="F:hydrolase activity"/>
    <property type="evidence" value="ECO:0007669"/>
    <property type="project" value="UniProtKB-KW"/>
</dbReference>
<accession>A0ABD3S2P6</accession>
<evidence type="ECO:0000256" key="7">
    <source>
        <dbReference type="ARBA" id="ARBA00023098"/>
    </source>
</evidence>
<dbReference type="InterPro" id="IPR036514">
    <property type="entry name" value="SGNH_hydro_sf"/>
</dbReference>